<dbReference type="InterPro" id="IPR003869">
    <property type="entry name" value="Polysac_CapD-like"/>
</dbReference>
<evidence type="ECO:0000259" key="4">
    <source>
        <dbReference type="Pfam" id="PF02719"/>
    </source>
</evidence>
<dbReference type="Gene3D" id="3.40.50.720">
    <property type="entry name" value="NAD(P)-binding Rossmann-like Domain"/>
    <property type="match status" value="2"/>
</dbReference>
<evidence type="ECO:0000313" key="6">
    <source>
        <dbReference type="Proteomes" id="UP000191931"/>
    </source>
</evidence>
<gene>
    <name evidence="5" type="primary">capD</name>
    <name evidence="5" type="ORF">MTBBW1_2030092</name>
</gene>
<dbReference type="InterPro" id="IPR036291">
    <property type="entry name" value="NAD(P)-bd_dom_sf"/>
</dbReference>
<keyword evidence="2" id="KW-0175">Coiled coil</keyword>
<organism evidence="5 6">
    <name type="scientific">Desulfamplus magnetovallimortis</name>
    <dbReference type="NCBI Taxonomy" id="1246637"/>
    <lineage>
        <taxon>Bacteria</taxon>
        <taxon>Pseudomonadati</taxon>
        <taxon>Thermodesulfobacteriota</taxon>
        <taxon>Desulfobacteria</taxon>
        <taxon>Desulfobacterales</taxon>
        <taxon>Desulfobacteraceae</taxon>
        <taxon>Desulfamplus</taxon>
    </lineage>
</organism>
<keyword evidence="6" id="KW-1185">Reference proteome</keyword>
<dbReference type="PANTHER" id="PTHR43318">
    <property type="entry name" value="UDP-N-ACETYLGLUCOSAMINE 4,6-DEHYDRATASE"/>
    <property type="match status" value="1"/>
</dbReference>
<name>A0A1W1HC73_9BACT</name>
<dbReference type="EMBL" id="FWEV01000117">
    <property type="protein sequence ID" value="SLM30002.1"/>
    <property type="molecule type" value="Genomic_DNA"/>
</dbReference>
<keyword evidence="3" id="KW-0812">Transmembrane</keyword>
<evidence type="ECO:0000256" key="1">
    <source>
        <dbReference type="ARBA" id="ARBA00007430"/>
    </source>
</evidence>
<dbReference type="STRING" id="1246637.MTBBW1_2030092"/>
<dbReference type="CDD" id="cd05237">
    <property type="entry name" value="UDP_invert_4-6DH_SDR_e"/>
    <property type="match status" value="1"/>
</dbReference>
<feature type="transmembrane region" description="Helical" evidence="3">
    <location>
        <begin position="132"/>
        <end position="154"/>
    </location>
</feature>
<dbReference type="Proteomes" id="UP000191931">
    <property type="component" value="Unassembled WGS sequence"/>
</dbReference>
<dbReference type="SUPFAM" id="SSF51735">
    <property type="entry name" value="NAD(P)-binding Rossmann-fold domains"/>
    <property type="match status" value="2"/>
</dbReference>
<feature type="transmembrane region" description="Helical" evidence="3">
    <location>
        <begin position="31"/>
        <end position="53"/>
    </location>
</feature>
<evidence type="ECO:0000313" key="5">
    <source>
        <dbReference type="EMBL" id="SLM30002.1"/>
    </source>
</evidence>
<accession>A0A1W1HC73</accession>
<keyword evidence="3" id="KW-1133">Transmembrane helix</keyword>
<proteinExistence type="inferred from homology"/>
<dbReference type="PANTHER" id="PTHR43318:SF1">
    <property type="entry name" value="POLYSACCHARIDE BIOSYNTHESIS PROTEIN EPSC-RELATED"/>
    <property type="match status" value="1"/>
</dbReference>
<evidence type="ECO:0000256" key="2">
    <source>
        <dbReference type="SAM" id="Coils"/>
    </source>
</evidence>
<reference evidence="5 6" key="1">
    <citation type="submission" date="2017-03" db="EMBL/GenBank/DDBJ databases">
        <authorList>
            <person name="Afonso C.L."/>
            <person name="Miller P.J."/>
            <person name="Scott M.A."/>
            <person name="Spackman E."/>
            <person name="Goraichik I."/>
            <person name="Dimitrov K.M."/>
            <person name="Suarez D.L."/>
            <person name="Swayne D.E."/>
        </authorList>
    </citation>
    <scope>NUCLEOTIDE SEQUENCE [LARGE SCALE GENOMIC DNA]</scope>
    <source>
        <strain evidence="5">PRJEB14757</strain>
    </source>
</reference>
<feature type="transmembrane region" description="Helical" evidence="3">
    <location>
        <begin position="65"/>
        <end position="83"/>
    </location>
</feature>
<feature type="domain" description="Polysaccharide biosynthesis protein CapD-like" evidence="4">
    <location>
        <begin position="327"/>
        <end position="611"/>
    </location>
</feature>
<evidence type="ECO:0000256" key="3">
    <source>
        <dbReference type="SAM" id="Phobius"/>
    </source>
</evidence>
<dbReference type="Pfam" id="PF02719">
    <property type="entry name" value="Polysacc_synt_2"/>
    <property type="match status" value="1"/>
</dbReference>
<comment type="similarity">
    <text evidence="1">Belongs to the polysaccharide synthase family.</text>
</comment>
<keyword evidence="3" id="KW-0472">Membrane</keyword>
<dbReference type="Pfam" id="PF13727">
    <property type="entry name" value="CoA_binding_3"/>
    <property type="match status" value="1"/>
</dbReference>
<feature type="coiled-coil region" evidence="2">
    <location>
        <begin position="611"/>
        <end position="638"/>
    </location>
</feature>
<sequence>MKIFIFSIVAGIRHARYRVTSRDMRTFLHKNFYLIVLADVVLITCALFAAYFVKFDFVVPDYMMGGFNILVPLMLLVKLPVFYFSDLYRGMWRYTSIPDLVNIVKASTVSTLVLTALIIYKYNFEGFSRSVFVIDWAFTIFFVSGFRLFVRFYFEQTANGSSTLRQISLNYFKEKLFLRKRKGVKNLLIIGAGNCGDQIFREIRNNPSVRYHVAGFLDDNPAKLGKKIHGATVLNTIENLEKTAEMVDAHEVLIAIPSADARQMRRIIDICEKSRLRFKTIPNMGELINGNVALSAIREISFRDLLGRKAIDLDQEGIGSYISGETVMVTGAGGSIGAELCRQICRFKPLVLILYERAETALYEIEYELNRYFKDVTVISFLADVQDQKHMEKILAVYRPAAFFHAAAYKHVPMLENHPWKAVQNNIMGTVKVVNAAKKFGVERFVFVSTDKAVYPTSVMGASKRIAEMYVQSQNVHEDAKTRFITVRFGNVAGSAGSVVPLFKRQIREGGPVTVTHKDVTRFFMTIPESCQLILQAGLMGEGGEIFILDMGTPVKIMDMARDMIRLHGLEPDVDIKIEIIGLRPGEKLFEELYTDKEKLKRTTHDKIMVLDATKCNLKRLNGHLDRLESLALKYEHEDILKEMMTILPHYSAHYFSGSVYPPN</sequence>
<dbReference type="RefSeq" id="WP_245809513.1">
    <property type="nucleotide sequence ID" value="NZ_LT828556.1"/>
</dbReference>
<dbReference type="InterPro" id="IPR051203">
    <property type="entry name" value="Polysaccharide_Synthase-Rel"/>
</dbReference>
<dbReference type="AlphaFoldDB" id="A0A1W1HC73"/>
<protein>
    <submittedName>
        <fullName evidence="5">CapD2</fullName>
    </submittedName>
</protein>